<dbReference type="InterPro" id="IPR016181">
    <property type="entry name" value="Acyl_CoA_acyltransferase"/>
</dbReference>
<feature type="transmembrane region" description="Helical" evidence="2">
    <location>
        <begin position="204"/>
        <end position="227"/>
    </location>
</feature>
<keyword evidence="2" id="KW-0812">Transmembrane</keyword>
<feature type="domain" description="N-acetyltransferase" evidence="3">
    <location>
        <begin position="274"/>
        <end position="369"/>
    </location>
</feature>
<dbReference type="SUPFAM" id="SSF55729">
    <property type="entry name" value="Acyl-CoA N-acyltransferases (Nat)"/>
    <property type="match status" value="1"/>
</dbReference>
<dbReference type="OrthoDB" id="5343688at2759"/>
<comment type="caution">
    <text evidence="4">The sequence shown here is derived from an EMBL/GenBank/DDBJ whole genome shotgun (WGS) entry which is preliminary data.</text>
</comment>
<dbReference type="InterPro" id="IPR000182">
    <property type="entry name" value="GNAT_dom"/>
</dbReference>
<dbReference type="EMBL" id="NHZQ01000010">
    <property type="protein sequence ID" value="PSK59194.1"/>
    <property type="molecule type" value="Genomic_DNA"/>
</dbReference>
<dbReference type="Proteomes" id="UP000243723">
    <property type="component" value="Unassembled WGS sequence"/>
</dbReference>
<name>A0A2P8AFF4_9PEZI</name>
<keyword evidence="2" id="KW-1133">Transmembrane helix</keyword>
<feature type="region of interest" description="Disordered" evidence="1">
    <location>
        <begin position="301"/>
        <end position="321"/>
    </location>
</feature>
<sequence length="408" mass="43479">MAPRPSQVRHRIIVEQIAARQGKLQVPDATATAANSNPASAISRFSPYSSFQDAGNGFLSPWNATDGALTEKVPGLKASATFLSSLRTNLSLPDCPSPAHSPLLTATHHPPPPSPLIISSTRLPPSTLGMSTPSTSQLDLDALPTPPSSRAAAAAAAAAPELTTPSEDPPPLTTYRATSTEDQIPALKLIADSIAQQSSTASKVLIYHPLNLAIFTAICAVIGRWIYNLKGQNLAIAFTTLAGVTVAGLSAVKWVTHGYIEFAEGVGMGLLDGREVWVSKFGEEVIGAAVVGWDEEGKDVLGEGTKREGSGRRGSGSGKRRKGRRAEIVAWTVRLKYRGKGVGEGLLEAVVDDVKSRGAEVGFAEGHVNSKRILWDMYNREFDKKEQRARVALQYVWESRAGAGKRKK</sequence>
<keyword evidence="2" id="KW-0472">Membrane</keyword>
<keyword evidence="5" id="KW-1185">Reference proteome</keyword>
<dbReference type="Pfam" id="PF00583">
    <property type="entry name" value="Acetyltransf_1"/>
    <property type="match status" value="1"/>
</dbReference>
<evidence type="ECO:0000313" key="4">
    <source>
        <dbReference type="EMBL" id="PSK59194.1"/>
    </source>
</evidence>
<feature type="region of interest" description="Disordered" evidence="1">
    <location>
        <begin position="101"/>
        <end position="176"/>
    </location>
</feature>
<dbReference type="Gene3D" id="3.40.630.30">
    <property type="match status" value="1"/>
</dbReference>
<evidence type="ECO:0000259" key="3">
    <source>
        <dbReference type="Pfam" id="PF00583"/>
    </source>
</evidence>
<dbReference type="GO" id="GO:0016747">
    <property type="term" value="F:acyltransferase activity, transferring groups other than amino-acyl groups"/>
    <property type="evidence" value="ECO:0007669"/>
    <property type="project" value="InterPro"/>
</dbReference>
<feature type="compositionally biased region" description="Basic and acidic residues" evidence="1">
    <location>
        <begin position="301"/>
        <end position="311"/>
    </location>
</feature>
<feature type="compositionally biased region" description="Polar residues" evidence="1">
    <location>
        <begin position="128"/>
        <end position="138"/>
    </location>
</feature>
<gene>
    <name evidence="4" type="ORF">B9Z65_3518</name>
</gene>
<dbReference type="CDD" id="cd04301">
    <property type="entry name" value="NAT_SF"/>
    <property type="match status" value="1"/>
</dbReference>
<evidence type="ECO:0000313" key="5">
    <source>
        <dbReference type="Proteomes" id="UP000243723"/>
    </source>
</evidence>
<feature type="transmembrane region" description="Helical" evidence="2">
    <location>
        <begin position="233"/>
        <end position="252"/>
    </location>
</feature>
<evidence type="ECO:0000256" key="1">
    <source>
        <dbReference type="SAM" id="MobiDB-lite"/>
    </source>
</evidence>
<evidence type="ECO:0000256" key="2">
    <source>
        <dbReference type="SAM" id="Phobius"/>
    </source>
</evidence>
<organism evidence="4 5">
    <name type="scientific">Elsinoe australis</name>
    <dbReference type="NCBI Taxonomy" id="40998"/>
    <lineage>
        <taxon>Eukaryota</taxon>
        <taxon>Fungi</taxon>
        <taxon>Dikarya</taxon>
        <taxon>Ascomycota</taxon>
        <taxon>Pezizomycotina</taxon>
        <taxon>Dothideomycetes</taxon>
        <taxon>Dothideomycetidae</taxon>
        <taxon>Myriangiales</taxon>
        <taxon>Elsinoaceae</taxon>
        <taxon>Elsinoe</taxon>
    </lineage>
</organism>
<feature type="compositionally biased region" description="Low complexity" evidence="1">
    <location>
        <begin position="116"/>
        <end position="126"/>
    </location>
</feature>
<proteinExistence type="predicted"/>
<accession>A0A2P8AFF4</accession>
<reference evidence="4 5" key="1">
    <citation type="submission" date="2017-05" db="EMBL/GenBank/DDBJ databases">
        <title>Draft genome sequence of Elsinoe australis.</title>
        <authorList>
            <person name="Cheng Q."/>
        </authorList>
    </citation>
    <scope>NUCLEOTIDE SEQUENCE [LARGE SCALE GENOMIC DNA]</scope>
    <source>
        <strain evidence="4 5">NL1</strain>
    </source>
</reference>
<protein>
    <submittedName>
        <fullName evidence="4">PHO85 cyclin CLG1</fullName>
    </submittedName>
</protein>
<dbReference type="AlphaFoldDB" id="A0A2P8AFF4"/>